<protein>
    <submittedName>
        <fullName evidence="2">Uncharacterized protein</fullName>
    </submittedName>
</protein>
<reference evidence="2" key="1">
    <citation type="journal article" date="2020" name="Nat. Commun.">
        <title>Large-scale genome sequencing of mycorrhizal fungi provides insights into the early evolution of symbiotic traits.</title>
        <authorList>
            <person name="Miyauchi S."/>
            <person name="Kiss E."/>
            <person name="Kuo A."/>
            <person name="Drula E."/>
            <person name="Kohler A."/>
            <person name="Sanchez-Garcia M."/>
            <person name="Morin E."/>
            <person name="Andreopoulos B."/>
            <person name="Barry K.W."/>
            <person name="Bonito G."/>
            <person name="Buee M."/>
            <person name="Carver A."/>
            <person name="Chen C."/>
            <person name="Cichocki N."/>
            <person name="Clum A."/>
            <person name="Culley D."/>
            <person name="Crous P.W."/>
            <person name="Fauchery L."/>
            <person name="Girlanda M."/>
            <person name="Hayes R.D."/>
            <person name="Keri Z."/>
            <person name="LaButti K."/>
            <person name="Lipzen A."/>
            <person name="Lombard V."/>
            <person name="Magnuson J."/>
            <person name="Maillard F."/>
            <person name="Murat C."/>
            <person name="Nolan M."/>
            <person name="Ohm R.A."/>
            <person name="Pangilinan J."/>
            <person name="Pereira M.F."/>
            <person name="Perotto S."/>
            <person name="Peter M."/>
            <person name="Pfister S."/>
            <person name="Riley R."/>
            <person name="Sitrit Y."/>
            <person name="Stielow J.B."/>
            <person name="Szollosi G."/>
            <person name="Zifcakova L."/>
            <person name="Stursova M."/>
            <person name="Spatafora J.W."/>
            <person name="Tedersoo L."/>
            <person name="Vaario L.M."/>
            <person name="Yamada A."/>
            <person name="Yan M."/>
            <person name="Wang P."/>
            <person name="Xu J."/>
            <person name="Bruns T."/>
            <person name="Baldrian P."/>
            <person name="Vilgalys R."/>
            <person name="Dunand C."/>
            <person name="Henrissat B."/>
            <person name="Grigoriev I.V."/>
            <person name="Hibbett D."/>
            <person name="Nagy L.G."/>
            <person name="Martin F.M."/>
        </authorList>
    </citation>
    <scope>NUCLEOTIDE SEQUENCE</scope>
    <source>
        <strain evidence="2">UP504</strain>
    </source>
</reference>
<dbReference type="EMBL" id="MU129432">
    <property type="protein sequence ID" value="KAF9503147.1"/>
    <property type="molecule type" value="Genomic_DNA"/>
</dbReference>
<evidence type="ECO:0000313" key="3">
    <source>
        <dbReference type="Proteomes" id="UP000886523"/>
    </source>
</evidence>
<comment type="caution">
    <text evidence="2">The sequence shown here is derived from an EMBL/GenBank/DDBJ whole genome shotgun (WGS) entry which is preliminary data.</text>
</comment>
<dbReference type="AlphaFoldDB" id="A0A9P6ACM2"/>
<feature type="compositionally biased region" description="Basic and acidic residues" evidence="1">
    <location>
        <begin position="651"/>
        <end position="668"/>
    </location>
</feature>
<dbReference type="Proteomes" id="UP000886523">
    <property type="component" value="Unassembled WGS sequence"/>
</dbReference>
<sequence length="759" mass="83923">MVDSDDESSDKDTLVHADGSVLNIDSQAGEVNSRQLEIEHKCEFNAQKLDYSVRPSVLMMSVVKSNSASLTLSAQLELSSNEPANEYEYPTSSVLMGMNDNSIGTPTDNAEPAKHMILYMELGRTRTLNSRNMLKRINKDRGANLTTVCSPTTEEVDVITDYSSLFMQSETNEASGDRPTKLFKFKNAAKSENSSHKRISIRIILSKYIGVPVGMVVDPAKATFRVLVPMTAVIICRPMASSSRSCDKHTDVEETTVSDPQLARPMNLSKPLSQLAAINQATMHSPLAKDASTRDGNDEVAVLTARVPERAKLSILWKNLIKTQQMDWMKFHLPRTMHCDVVLLNLSSGTSNIPGKFLKGMSKVAAWILHKERSTLHEWDLEWLPSLHLHDGYGDVEEATIFDPQHAKPTNPFKEISQLGKRGPTMAYLPLYNELPINYTGSPLFGHIESSPSIVVISGEVLEDVARVALWTILEKEEQRKLHATHIEESERTCKDGDTSSLRAGFLTMILSVLKSAMFKGPDIVDNQQWCIADPAHVLKNALLKAQGNSHSLANDLHVIDELPCKAHTSDLYHDGPGTKVTCPPSRTSVESPELIDTILSEVLEYTAKASHRGNLNVPCDGLEHTSDYSGTAARYTRVPTKILKTVGTRSSRDRNGDDGKPRPEETSMTKGYSPLLGEPNIDRTDLLSSELVVTMPGKVSEVPVKVVLHSALHKEETHISYKTLRSELEHVHESARPSPQHMAIMTKMLGALKSAMLR</sequence>
<name>A0A9P6ACM2_9AGAM</name>
<evidence type="ECO:0000256" key="1">
    <source>
        <dbReference type="SAM" id="MobiDB-lite"/>
    </source>
</evidence>
<feature type="region of interest" description="Disordered" evidence="1">
    <location>
        <begin position="646"/>
        <end position="678"/>
    </location>
</feature>
<organism evidence="2 3">
    <name type="scientific">Hydnum rufescens UP504</name>
    <dbReference type="NCBI Taxonomy" id="1448309"/>
    <lineage>
        <taxon>Eukaryota</taxon>
        <taxon>Fungi</taxon>
        <taxon>Dikarya</taxon>
        <taxon>Basidiomycota</taxon>
        <taxon>Agaricomycotina</taxon>
        <taxon>Agaricomycetes</taxon>
        <taxon>Cantharellales</taxon>
        <taxon>Hydnaceae</taxon>
        <taxon>Hydnum</taxon>
    </lineage>
</organism>
<proteinExistence type="predicted"/>
<gene>
    <name evidence="2" type="ORF">BS47DRAFT_1402700</name>
</gene>
<keyword evidence="3" id="KW-1185">Reference proteome</keyword>
<accession>A0A9P6ACM2</accession>
<evidence type="ECO:0000313" key="2">
    <source>
        <dbReference type="EMBL" id="KAF9503147.1"/>
    </source>
</evidence>